<evidence type="ECO:0000313" key="1">
    <source>
        <dbReference type="EMBL" id="JAA79343.1"/>
    </source>
</evidence>
<dbReference type="EMBL" id="GAIX01013217">
    <property type="protein sequence ID" value="JAA79343.1"/>
    <property type="molecule type" value="Transcribed_RNA"/>
</dbReference>
<organism evidence="1">
    <name type="scientific">Pararge aegeria</name>
    <name type="common">speckled wood butterfly</name>
    <dbReference type="NCBI Taxonomy" id="116150"/>
    <lineage>
        <taxon>Eukaryota</taxon>
        <taxon>Metazoa</taxon>
        <taxon>Ecdysozoa</taxon>
        <taxon>Arthropoda</taxon>
        <taxon>Hexapoda</taxon>
        <taxon>Insecta</taxon>
        <taxon>Pterygota</taxon>
        <taxon>Neoptera</taxon>
        <taxon>Endopterygota</taxon>
        <taxon>Lepidoptera</taxon>
        <taxon>Glossata</taxon>
        <taxon>Ditrysia</taxon>
        <taxon>Papilionoidea</taxon>
        <taxon>Nymphalidae</taxon>
        <taxon>Satyrinae</taxon>
        <taxon>Satyrini</taxon>
        <taxon>Parargina</taxon>
        <taxon>Pararge</taxon>
    </lineage>
</organism>
<reference evidence="1" key="1">
    <citation type="journal article" date="2013" name="BMC Genomics">
        <title>Unscrambling butterfly oogenesis.</title>
        <authorList>
            <person name="Carter J.M."/>
            <person name="Baker S.C."/>
            <person name="Pink R."/>
            <person name="Carter D.R."/>
            <person name="Collins A."/>
            <person name="Tomlin J."/>
            <person name="Gibbs M."/>
            <person name="Breuker C.J."/>
        </authorList>
    </citation>
    <scope>NUCLEOTIDE SEQUENCE</scope>
    <source>
        <tissue evidence="1">Ovary</tissue>
    </source>
</reference>
<sequence length="69" mass="6962">MGASRYEASTAPLCPPLASSRLAMLFTRSFCCSRRAAGVSALGAAAADVAVDFFLVSGVFLGFSAGVAL</sequence>
<protein>
    <submittedName>
        <fullName evidence="1">Uncharacterized protein</fullName>
    </submittedName>
</protein>
<dbReference type="AlphaFoldDB" id="S4NUU5"/>
<reference evidence="1" key="2">
    <citation type="submission" date="2013-05" db="EMBL/GenBank/DDBJ databases">
        <authorList>
            <person name="Carter J.-M."/>
            <person name="Baker S.C."/>
            <person name="Pink R."/>
            <person name="Carter D.R.F."/>
            <person name="Collins A."/>
            <person name="Tomlin J."/>
            <person name="Gibbs M."/>
            <person name="Breuker C.J."/>
        </authorList>
    </citation>
    <scope>NUCLEOTIDE SEQUENCE</scope>
    <source>
        <tissue evidence="1">Ovary</tissue>
    </source>
</reference>
<name>S4NUU5_9NEOP</name>
<proteinExistence type="predicted"/>
<accession>S4NUU5</accession>
<feature type="non-terminal residue" evidence="1">
    <location>
        <position position="69"/>
    </location>
</feature>